<evidence type="ECO:0000313" key="2">
    <source>
        <dbReference type="EMBL" id="KAH0922771.1"/>
    </source>
</evidence>
<keyword evidence="1" id="KW-0812">Transmembrane</keyword>
<reference evidence="2 3" key="1">
    <citation type="submission" date="2021-05" db="EMBL/GenBank/DDBJ databases">
        <title>Genome Assembly of Synthetic Allotetraploid Brassica napus Reveals Homoeologous Exchanges between Subgenomes.</title>
        <authorList>
            <person name="Davis J.T."/>
        </authorList>
    </citation>
    <scope>NUCLEOTIDE SEQUENCE [LARGE SCALE GENOMIC DNA]</scope>
    <source>
        <strain evidence="3">cv. Da-Ae</strain>
        <tissue evidence="2">Seedling</tissue>
    </source>
</reference>
<protein>
    <submittedName>
        <fullName evidence="2">Uncharacterized protein</fullName>
    </submittedName>
</protein>
<dbReference type="EMBL" id="JAGKQM010000006">
    <property type="protein sequence ID" value="KAH0922771.1"/>
    <property type="molecule type" value="Genomic_DNA"/>
</dbReference>
<comment type="caution">
    <text evidence="2">The sequence shown here is derived from an EMBL/GenBank/DDBJ whole genome shotgun (WGS) entry which is preliminary data.</text>
</comment>
<sequence length="149" mass="17310">MSETMYSSYLIFCYIHANMYLALLRKLSNEFAYSFVSQGLQGQPLNAVTTAAGFAVFQGILFQGEYHSLHVHKHFFLPPFLTKLGERFSKPSPEDPFYTRSRTMLLKLARSREVREELQENTFNRSYRAKRCEHPTRAKASDTNNIPYP</sequence>
<feature type="non-terminal residue" evidence="2">
    <location>
        <position position="149"/>
    </location>
</feature>
<keyword evidence="3" id="KW-1185">Reference proteome</keyword>
<organism evidence="2 3">
    <name type="scientific">Brassica napus</name>
    <name type="common">Rape</name>
    <dbReference type="NCBI Taxonomy" id="3708"/>
    <lineage>
        <taxon>Eukaryota</taxon>
        <taxon>Viridiplantae</taxon>
        <taxon>Streptophyta</taxon>
        <taxon>Embryophyta</taxon>
        <taxon>Tracheophyta</taxon>
        <taxon>Spermatophyta</taxon>
        <taxon>Magnoliopsida</taxon>
        <taxon>eudicotyledons</taxon>
        <taxon>Gunneridae</taxon>
        <taxon>Pentapetalae</taxon>
        <taxon>rosids</taxon>
        <taxon>malvids</taxon>
        <taxon>Brassicales</taxon>
        <taxon>Brassicaceae</taxon>
        <taxon>Brassiceae</taxon>
        <taxon>Brassica</taxon>
    </lineage>
</organism>
<keyword evidence="1" id="KW-1133">Transmembrane helix</keyword>
<evidence type="ECO:0000256" key="1">
    <source>
        <dbReference type="SAM" id="Phobius"/>
    </source>
</evidence>
<evidence type="ECO:0000313" key="3">
    <source>
        <dbReference type="Proteomes" id="UP000824890"/>
    </source>
</evidence>
<dbReference type="Proteomes" id="UP000824890">
    <property type="component" value="Unassembled WGS sequence"/>
</dbReference>
<name>A0ABQ8D094_BRANA</name>
<accession>A0ABQ8D094</accession>
<proteinExistence type="predicted"/>
<feature type="transmembrane region" description="Helical" evidence="1">
    <location>
        <begin position="6"/>
        <end position="24"/>
    </location>
</feature>
<gene>
    <name evidence="2" type="ORF">HID58_022789</name>
</gene>
<keyword evidence="1" id="KW-0472">Membrane</keyword>